<reference evidence="2" key="2">
    <citation type="submission" date="2021-04" db="EMBL/GenBank/DDBJ databases">
        <authorList>
            <person name="Gilroy R."/>
        </authorList>
    </citation>
    <scope>NUCLEOTIDE SEQUENCE</scope>
    <source>
        <strain evidence="2">ChiHjej12B11-9795</strain>
    </source>
</reference>
<proteinExistence type="predicted"/>
<sequence>MWKKYCKISFLVLLTVLVVPCFFSCSDDSEDVVVNMNPPQYESVSGKYEITDSSSPYASVELGASGDYIVIKRSSSNTASSLKKENLFSRKSPASRAVTYGNVVYGTYTPIDNESFNLEGFGVIQLKSDGGQGITDITIKPDSGNEMNFTVKKAETMGDDELTNALCRTWKVLKIHEKGYDSYDGEYDDTYTPNDYDGVISEVMFSKSGTFLSFYNDNEIEAHFWKWENQGEHQIRYSWDNVWNNDDEEGNFTVNFSSDNKLTIYEYYRDYETDEWYESTVELVEKNPSESNGEEGDITVPTDKTPVERVFTGKLVDEVDDHGLDKFIYENGFLTQVLSGGSDEYRITFEYNYLNPNKSASDPDVRYTKERADGSVAYVYDVWLNELGFAERIDSEHYNDYGGFDFQSTCEYDEEGHLVYMNEGREEREYSLTWTDGDLVCVDRLNHNHTTNFTYSEMSNDNNLMFFYDIYDMDLEELKYLYWAGLLGVSPKHLVASSYIHSDGYDHSYEEYKWEADKVLSKDDGESDWTEEILFSFAE</sequence>
<comment type="caution">
    <text evidence="2">The sequence shown here is derived from an EMBL/GenBank/DDBJ whole genome shotgun (WGS) entry which is preliminary data.</text>
</comment>
<evidence type="ECO:0000313" key="2">
    <source>
        <dbReference type="EMBL" id="HJA84929.1"/>
    </source>
</evidence>
<dbReference type="AlphaFoldDB" id="A0A9D2HUX4"/>
<gene>
    <name evidence="2" type="ORF">H9950_01800</name>
</gene>
<feature type="signal peptide" evidence="1">
    <location>
        <begin position="1"/>
        <end position="26"/>
    </location>
</feature>
<name>A0A9D2HUX4_9BACE</name>
<feature type="chain" id="PRO_5039094174" evidence="1">
    <location>
        <begin position="27"/>
        <end position="539"/>
    </location>
</feature>
<accession>A0A9D2HUX4</accession>
<keyword evidence="1" id="KW-0732">Signal</keyword>
<dbReference type="Proteomes" id="UP000823862">
    <property type="component" value="Unassembled WGS sequence"/>
</dbReference>
<reference evidence="2" key="1">
    <citation type="journal article" date="2021" name="PeerJ">
        <title>Extensive microbial diversity within the chicken gut microbiome revealed by metagenomics and culture.</title>
        <authorList>
            <person name="Gilroy R."/>
            <person name="Ravi A."/>
            <person name="Getino M."/>
            <person name="Pursley I."/>
            <person name="Horton D.L."/>
            <person name="Alikhan N.F."/>
            <person name="Baker D."/>
            <person name="Gharbi K."/>
            <person name="Hall N."/>
            <person name="Watson M."/>
            <person name="Adriaenssens E.M."/>
            <person name="Foster-Nyarko E."/>
            <person name="Jarju S."/>
            <person name="Secka A."/>
            <person name="Antonio M."/>
            <person name="Oren A."/>
            <person name="Chaudhuri R.R."/>
            <person name="La Ragione R."/>
            <person name="Hildebrand F."/>
            <person name="Pallen M.J."/>
        </authorList>
    </citation>
    <scope>NUCLEOTIDE SEQUENCE</scope>
    <source>
        <strain evidence="2">ChiHjej12B11-9795</strain>
    </source>
</reference>
<evidence type="ECO:0000313" key="3">
    <source>
        <dbReference type="Proteomes" id="UP000823862"/>
    </source>
</evidence>
<dbReference type="Gene3D" id="2.40.160.190">
    <property type="match status" value="1"/>
</dbReference>
<dbReference type="CDD" id="cd12871">
    <property type="entry name" value="Bacuni_01323_like"/>
    <property type="match status" value="1"/>
</dbReference>
<protein>
    <submittedName>
        <fullName evidence="2">DUF4595 domain-containing protein</fullName>
    </submittedName>
</protein>
<organism evidence="2 3">
    <name type="scientific">Candidatus Bacteroides avicola</name>
    <dbReference type="NCBI Taxonomy" id="2838468"/>
    <lineage>
        <taxon>Bacteria</taxon>
        <taxon>Pseudomonadati</taxon>
        <taxon>Bacteroidota</taxon>
        <taxon>Bacteroidia</taxon>
        <taxon>Bacteroidales</taxon>
        <taxon>Bacteroidaceae</taxon>
        <taxon>Bacteroides</taxon>
    </lineage>
</organism>
<dbReference type="EMBL" id="DWZI01000009">
    <property type="protein sequence ID" value="HJA84929.1"/>
    <property type="molecule type" value="Genomic_DNA"/>
</dbReference>
<evidence type="ECO:0000256" key="1">
    <source>
        <dbReference type="SAM" id="SignalP"/>
    </source>
</evidence>